<dbReference type="AlphaFoldDB" id="A0A382Y1J0"/>
<evidence type="ECO:0000259" key="1">
    <source>
        <dbReference type="Pfam" id="PF08125"/>
    </source>
</evidence>
<dbReference type="GO" id="GO:0005829">
    <property type="term" value="C:cytosol"/>
    <property type="evidence" value="ECO:0007669"/>
    <property type="project" value="TreeGrafter"/>
</dbReference>
<dbReference type="GO" id="GO:0019592">
    <property type="term" value="P:mannitol catabolic process"/>
    <property type="evidence" value="ECO:0007669"/>
    <property type="project" value="TreeGrafter"/>
</dbReference>
<name>A0A382Y1J0_9ZZZZ</name>
<dbReference type="PANTHER" id="PTHR30524">
    <property type="entry name" value="MANNITOL-1-PHOSPHATE 5-DEHYDROGENASE"/>
    <property type="match status" value="1"/>
</dbReference>
<dbReference type="InterPro" id="IPR008927">
    <property type="entry name" value="6-PGluconate_DH-like_C_sf"/>
</dbReference>
<dbReference type="InterPro" id="IPR013118">
    <property type="entry name" value="Mannitol_DH_C"/>
</dbReference>
<dbReference type="Pfam" id="PF08125">
    <property type="entry name" value="Mannitol_dh_C"/>
    <property type="match status" value="1"/>
</dbReference>
<dbReference type="Gene3D" id="1.10.1040.10">
    <property type="entry name" value="N-(1-d-carboxylethyl)-l-norvaline Dehydrogenase, domain 2"/>
    <property type="match status" value="1"/>
</dbReference>
<dbReference type="SUPFAM" id="SSF48179">
    <property type="entry name" value="6-phosphogluconate dehydrogenase C-terminal domain-like"/>
    <property type="match status" value="1"/>
</dbReference>
<protein>
    <recommendedName>
        <fullName evidence="1">Mannitol dehydrogenase C-terminal domain-containing protein</fullName>
    </recommendedName>
</protein>
<organism evidence="2">
    <name type="scientific">marine metagenome</name>
    <dbReference type="NCBI Taxonomy" id="408172"/>
    <lineage>
        <taxon>unclassified sequences</taxon>
        <taxon>metagenomes</taxon>
        <taxon>ecological metagenomes</taxon>
    </lineage>
</organism>
<feature type="non-terminal residue" evidence="2">
    <location>
        <position position="1"/>
    </location>
</feature>
<proteinExistence type="predicted"/>
<gene>
    <name evidence="2" type="ORF">METZ01_LOCUS429967</name>
</gene>
<reference evidence="2" key="1">
    <citation type="submission" date="2018-05" db="EMBL/GenBank/DDBJ databases">
        <authorList>
            <person name="Lanie J.A."/>
            <person name="Ng W.-L."/>
            <person name="Kazmierczak K.M."/>
            <person name="Andrzejewski T.M."/>
            <person name="Davidsen T.M."/>
            <person name="Wayne K.J."/>
            <person name="Tettelin H."/>
            <person name="Glass J.I."/>
            <person name="Rusch D."/>
            <person name="Podicherti R."/>
            <person name="Tsui H.-C.T."/>
            <person name="Winkler M.E."/>
        </authorList>
    </citation>
    <scope>NUCLEOTIDE SEQUENCE</scope>
</reference>
<dbReference type="GO" id="GO:0008926">
    <property type="term" value="F:mannitol-1-phosphate 5-dehydrogenase activity"/>
    <property type="evidence" value="ECO:0007669"/>
    <property type="project" value="TreeGrafter"/>
</dbReference>
<feature type="domain" description="Mannitol dehydrogenase C-terminal" evidence="1">
    <location>
        <begin position="24"/>
        <end position="176"/>
    </location>
</feature>
<dbReference type="PANTHER" id="PTHR30524:SF0">
    <property type="entry name" value="ALTRONATE OXIDOREDUCTASE-RELATED"/>
    <property type="match status" value="1"/>
</dbReference>
<dbReference type="InterPro" id="IPR013328">
    <property type="entry name" value="6PGD_dom2"/>
</dbReference>
<dbReference type="EMBL" id="UINC01172174">
    <property type="protein sequence ID" value="SVD77113.1"/>
    <property type="molecule type" value="Genomic_DNA"/>
</dbReference>
<sequence>GVLVLEKGNYQLPDEILHVGYEDLQMHWMCKLFIHNAPHAIVAYLGWMKGFTYIHEAMADKDINKIVVGAIGEITDGVIASGLAEKEYAIYYKEKELKRFSNKLLYDKIERVAREPLRKIARNNRLVLALRIALFNGILPENTAKGLKAALYYNNASDEEAVYFQKLRETTKDAELLEKFSGIDHLDPLNGFINQQELSSFVRNSV</sequence>
<accession>A0A382Y1J0</accession>
<evidence type="ECO:0000313" key="2">
    <source>
        <dbReference type="EMBL" id="SVD77113.1"/>
    </source>
</evidence>